<dbReference type="InterPro" id="IPR017937">
    <property type="entry name" value="Thioredoxin_CS"/>
</dbReference>
<dbReference type="EMBL" id="RWIS01000009">
    <property type="protein sequence ID" value="RSK31231.1"/>
    <property type="molecule type" value="Genomic_DNA"/>
</dbReference>
<evidence type="ECO:0000256" key="5">
    <source>
        <dbReference type="SAM" id="Phobius"/>
    </source>
</evidence>
<dbReference type="PROSITE" id="PS00194">
    <property type="entry name" value="THIOREDOXIN_1"/>
    <property type="match status" value="1"/>
</dbReference>
<comment type="subcellular location">
    <subcellularLocation>
        <location evidence="1">Cell envelope</location>
    </subcellularLocation>
</comment>
<name>A0A428JFS3_9BACT</name>
<gene>
    <name evidence="7" type="ORF">EI290_14530</name>
</gene>
<dbReference type="PROSITE" id="PS51352">
    <property type="entry name" value="THIOREDOXIN_2"/>
    <property type="match status" value="1"/>
</dbReference>
<dbReference type="AlphaFoldDB" id="A0A428JFS3"/>
<evidence type="ECO:0000313" key="8">
    <source>
        <dbReference type="Proteomes" id="UP000280066"/>
    </source>
</evidence>
<dbReference type="InterPro" id="IPR000866">
    <property type="entry name" value="AhpC/TSA"/>
</dbReference>
<keyword evidence="5" id="KW-0472">Membrane</keyword>
<evidence type="ECO:0000256" key="4">
    <source>
        <dbReference type="ARBA" id="ARBA00023284"/>
    </source>
</evidence>
<evidence type="ECO:0000256" key="3">
    <source>
        <dbReference type="ARBA" id="ARBA00023157"/>
    </source>
</evidence>
<dbReference type="InterPro" id="IPR013766">
    <property type="entry name" value="Thioredoxin_domain"/>
</dbReference>
<dbReference type="CDD" id="cd02966">
    <property type="entry name" value="TlpA_like_family"/>
    <property type="match status" value="1"/>
</dbReference>
<accession>A0A428JFS3</accession>
<comment type="caution">
    <text evidence="7">The sequence shown here is derived from an EMBL/GenBank/DDBJ whole genome shotgun (WGS) entry which is preliminary data.</text>
</comment>
<organism evidence="7 8">
    <name type="scientific">Hymenobacter metallilatus</name>
    <dbReference type="NCBI Taxonomy" id="2493666"/>
    <lineage>
        <taxon>Bacteria</taxon>
        <taxon>Pseudomonadati</taxon>
        <taxon>Bacteroidota</taxon>
        <taxon>Cytophagia</taxon>
        <taxon>Cytophagales</taxon>
        <taxon>Hymenobacteraceae</taxon>
        <taxon>Hymenobacter</taxon>
    </lineage>
</organism>
<dbReference type="InterPro" id="IPR036249">
    <property type="entry name" value="Thioredoxin-like_sf"/>
</dbReference>
<evidence type="ECO:0000256" key="1">
    <source>
        <dbReference type="ARBA" id="ARBA00004196"/>
    </source>
</evidence>
<proteinExistence type="predicted"/>
<reference evidence="7 8" key="1">
    <citation type="submission" date="2018-12" db="EMBL/GenBank/DDBJ databases">
        <authorList>
            <person name="Feng G."/>
            <person name="Zhu H."/>
        </authorList>
    </citation>
    <scope>NUCLEOTIDE SEQUENCE [LARGE SCALE GENOMIC DNA]</scope>
    <source>
        <strain evidence="7 8">9PBR-2</strain>
    </source>
</reference>
<keyword evidence="2" id="KW-0201">Cytochrome c-type biogenesis</keyword>
<dbReference type="SUPFAM" id="SSF52833">
    <property type="entry name" value="Thioredoxin-like"/>
    <property type="match status" value="1"/>
</dbReference>
<evidence type="ECO:0000256" key="2">
    <source>
        <dbReference type="ARBA" id="ARBA00022748"/>
    </source>
</evidence>
<keyword evidence="5" id="KW-1133">Transmembrane helix</keyword>
<keyword evidence="4" id="KW-0676">Redox-active center</keyword>
<dbReference type="InterPro" id="IPR050553">
    <property type="entry name" value="Thioredoxin_ResA/DsbE_sf"/>
</dbReference>
<evidence type="ECO:0000259" key="6">
    <source>
        <dbReference type="PROSITE" id="PS51352"/>
    </source>
</evidence>
<dbReference type="Pfam" id="PF14289">
    <property type="entry name" value="DUF4369"/>
    <property type="match status" value="1"/>
</dbReference>
<dbReference type="Gene3D" id="3.40.30.10">
    <property type="entry name" value="Glutaredoxin"/>
    <property type="match status" value="1"/>
</dbReference>
<keyword evidence="8" id="KW-1185">Reference proteome</keyword>
<dbReference type="InterPro" id="IPR025380">
    <property type="entry name" value="DUF4369"/>
</dbReference>
<dbReference type="Pfam" id="PF00578">
    <property type="entry name" value="AhpC-TSA"/>
    <property type="match status" value="1"/>
</dbReference>
<evidence type="ECO:0000313" key="7">
    <source>
        <dbReference type="EMBL" id="RSK31231.1"/>
    </source>
</evidence>
<keyword evidence="5" id="KW-0812">Transmembrane</keyword>
<dbReference type="PANTHER" id="PTHR42852:SF6">
    <property type="entry name" value="THIOL:DISULFIDE INTERCHANGE PROTEIN DSBE"/>
    <property type="match status" value="1"/>
</dbReference>
<feature type="transmembrane region" description="Helical" evidence="5">
    <location>
        <begin position="27"/>
        <end position="54"/>
    </location>
</feature>
<sequence>MKAACSVEQAAFFVVWPGGLQPLCRPYYPGIFLVLSSSFMLYTSCITLASYLAVAFAPAVPMASPGPTCQLVGTIKGIGQQPILFQYRYQGQEHTDTVRAVHDQFRYTAHPSDDGTIDLIIDRSQWTSFWYEPGKVLVSGSSSTPHQLTFTGTPNNEVHTQYRRQIEWPYYATVQKALAAGQSTLPLRQQRVRQSLQFVEQHLASQASTDILLWQTRYDETQAETYRRLLARMPKAQQESVQGREIAKRLVILRNMPVVGKVATNFTMPDTAGVATSLASFRGRYVLLDFWGHWCGPCLRVMPQLSALHQQYGQRVAFVGVAAESARDKPLWLRAIRQHHAGWAQLSELAGDESPVLTQYNITAFPTYLLLNPQGVVLARTSDVEQLTQALAALPKP</sequence>
<dbReference type="Proteomes" id="UP000280066">
    <property type="component" value="Unassembled WGS sequence"/>
</dbReference>
<protein>
    <submittedName>
        <fullName evidence="7">AhpC/TSA family protein</fullName>
    </submittedName>
</protein>
<dbReference type="GO" id="GO:0017004">
    <property type="term" value="P:cytochrome complex assembly"/>
    <property type="evidence" value="ECO:0007669"/>
    <property type="project" value="UniProtKB-KW"/>
</dbReference>
<dbReference type="GO" id="GO:0030313">
    <property type="term" value="C:cell envelope"/>
    <property type="evidence" value="ECO:0007669"/>
    <property type="project" value="UniProtKB-SubCell"/>
</dbReference>
<feature type="domain" description="Thioredoxin" evidence="6">
    <location>
        <begin position="257"/>
        <end position="396"/>
    </location>
</feature>
<dbReference type="PANTHER" id="PTHR42852">
    <property type="entry name" value="THIOL:DISULFIDE INTERCHANGE PROTEIN DSBE"/>
    <property type="match status" value="1"/>
</dbReference>
<dbReference type="OrthoDB" id="6399635at2"/>
<keyword evidence="3" id="KW-1015">Disulfide bond</keyword>